<dbReference type="Pfam" id="PF06280">
    <property type="entry name" value="fn3_5"/>
    <property type="match status" value="1"/>
</dbReference>
<feature type="domain" description="C5a peptidase/Subtilisin-like protease SBT2-like Fn3-like" evidence="13">
    <location>
        <begin position="730"/>
        <end position="835"/>
    </location>
</feature>
<dbReference type="GO" id="GO:0005615">
    <property type="term" value="C:extracellular space"/>
    <property type="evidence" value="ECO:0007669"/>
    <property type="project" value="TreeGrafter"/>
</dbReference>
<evidence type="ECO:0000256" key="7">
    <source>
        <dbReference type="ARBA" id="ARBA00022825"/>
    </source>
</evidence>
<evidence type="ECO:0000259" key="11">
    <source>
        <dbReference type="Pfam" id="PF00082"/>
    </source>
</evidence>
<dbReference type="InterPro" id="IPR036852">
    <property type="entry name" value="Peptidase_S8/S53_dom_sf"/>
</dbReference>
<keyword evidence="3" id="KW-0964">Secreted</keyword>
<keyword evidence="4 9" id="KW-0645">Protease</keyword>
<evidence type="ECO:0000259" key="12">
    <source>
        <dbReference type="Pfam" id="PF02225"/>
    </source>
</evidence>
<evidence type="ECO:0008006" key="16">
    <source>
        <dbReference type="Google" id="ProtNLM"/>
    </source>
</evidence>
<dbReference type="InterPro" id="IPR013783">
    <property type="entry name" value="Ig-like_fold"/>
</dbReference>
<protein>
    <recommendedName>
        <fullName evidence="16">Peptidase S8/S53 domain-containing protein</fullName>
    </recommendedName>
</protein>
<dbReference type="AlphaFoldDB" id="A0A0L6V5A1"/>
<reference evidence="14 15" key="1">
    <citation type="submission" date="2015-08" db="EMBL/GenBank/DDBJ databases">
        <title>Next Generation Sequencing and Analysis of the Genome of Puccinia sorghi L Schw, the Causal Agent of Maize Common Rust.</title>
        <authorList>
            <person name="Rochi L."/>
            <person name="Burguener G."/>
            <person name="Darino M."/>
            <person name="Turjanski A."/>
            <person name="Kreff E."/>
            <person name="Dieguez M.J."/>
            <person name="Sacco F."/>
        </authorList>
    </citation>
    <scope>NUCLEOTIDE SEQUENCE [LARGE SCALE GENOMIC DNA]</scope>
    <source>
        <strain evidence="14 15">RO10H11247</strain>
    </source>
</reference>
<keyword evidence="5 10" id="KW-0732">Signal</keyword>
<evidence type="ECO:0000256" key="4">
    <source>
        <dbReference type="ARBA" id="ARBA00022670"/>
    </source>
</evidence>
<dbReference type="Proteomes" id="UP000037035">
    <property type="component" value="Unassembled WGS sequence"/>
</dbReference>
<comment type="caution">
    <text evidence="14">The sequence shown here is derived from an EMBL/GenBank/DDBJ whole genome shotgun (WGS) entry which is preliminary data.</text>
</comment>
<dbReference type="PRINTS" id="PR00723">
    <property type="entry name" value="SUBTILISIN"/>
</dbReference>
<comment type="similarity">
    <text evidence="1 9">Belongs to the peptidase S8 family.</text>
</comment>
<evidence type="ECO:0000259" key="13">
    <source>
        <dbReference type="Pfam" id="PF06280"/>
    </source>
</evidence>
<name>A0A0L6V5A1_9BASI</name>
<organism evidence="14 15">
    <name type="scientific">Puccinia sorghi</name>
    <dbReference type="NCBI Taxonomy" id="27349"/>
    <lineage>
        <taxon>Eukaryota</taxon>
        <taxon>Fungi</taxon>
        <taxon>Dikarya</taxon>
        <taxon>Basidiomycota</taxon>
        <taxon>Pucciniomycotina</taxon>
        <taxon>Pucciniomycetes</taxon>
        <taxon>Pucciniales</taxon>
        <taxon>Pucciniaceae</taxon>
        <taxon>Puccinia</taxon>
    </lineage>
</organism>
<keyword evidence="7 9" id="KW-0720">Serine protease</keyword>
<dbReference type="GO" id="GO:0016020">
    <property type="term" value="C:membrane"/>
    <property type="evidence" value="ECO:0007669"/>
    <property type="project" value="InterPro"/>
</dbReference>
<keyword evidence="2" id="KW-0134">Cell wall</keyword>
<accession>A0A0L6V5A1</accession>
<dbReference type="InterPro" id="IPR003137">
    <property type="entry name" value="PA_domain"/>
</dbReference>
<evidence type="ECO:0000256" key="2">
    <source>
        <dbReference type="ARBA" id="ARBA00022512"/>
    </source>
</evidence>
<dbReference type="VEuPathDB" id="FungiDB:VP01_2530g1"/>
<feature type="signal peptide" evidence="10">
    <location>
        <begin position="1"/>
        <end position="22"/>
    </location>
</feature>
<dbReference type="SUPFAM" id="SSF52743">
    <property type="entry name" value="Subtilisin-like"/>
    <property type="match status" value="1"/>
</dbReference>
<dbReference type="PROSITE" id="PS00136">
    <property type="entry name" value="SUBTILASE_ASP"/>
    <property type="match status" value="1"/>
</dbReference>
<evidence type="ECO:0000313" key="15">
    <source>
        <dbReference type="Proteomes" id="UP000037035"/>
    </source>
</evidence>
<evidence type="ECO:0000313" key="14">
    <source>
        <dbReference type="EMBL" id="KNZ55966.1"/>
    </source>
</evidence>
<sequence length="938" mass="101799">MLPPLWLSGFFITLALTDYTQGSRTQDAASFLPKRYLVSLDRNKSVASLQEFTSHLDSKGVQHEVLHDLTMVPDVFYGLSLKLSDESDLEHLESSVHVEKVSQVERIARASTFDERIIDAPINSTPSLFPPQVQTRITELHKMGIYGKGVRVALIDSGIDCSHPALGKGFGPGFKIAFGKNFADDDTDDDDDENGKIAELQGLEPRVTRLMTRKAKGHPKKKNQSPCTQCTSHGTHVAGIVAASDVGYGFMGVAPNVTLGMYPVFGCGDGDAAETDAIIAAMLQAHKDGADIISASIGGSGGWGYGDELSDTINRLVEKKGSIIIVAAGNEGSEGLFYGDDPASAKNAISVGSVEAQAVIAGKFKASTGKELVFYRTRTFNLSGEYPIYITANSTDDPKDACDDLPKHTPNLTNYIVLVKRGTCVFSEKAANVAAKGAKHILFYMVGPLMCLLDQSSSTDQSFSMHTLRVRIRRALSPCQTNCPMLPLPLYHWKMGSTSSTRRRRIQPGSKFHSRRMVTSTVSTRAILPTCLLPFPKKMLTKRSSVVNVPDGGFTSNFSQYGPSFDLSNPQPAVAAVGGNVVSTFPMKSGAYASLSGTSMATPQVRDHHGLYFQTSSFTDLKLEFRQIAGVVALILSARGKNFTAQAMRSRLATTTKLLNRVNSPSIESQQIFFAATQLFERLTPILTSHDGLAAVHQGGGLIDAFCAVWTNTTISVPGLVLNDSVSFRGKQEFTIFNNGLTTVNYSLTHRPAITLQTFSSDTKDGRPDVMPSSSDQFAAAQIIPEKFSVEPGSSQVVNVNFSPPEKVDPRWLAVYSGFIAMASDAECEDHNLPYYGVLGSLKEQPSKFPSVFDRGPNKNKTAHYPYLTYNKKKASKNGTKSSNVSDKAQLALNTTFVWDLKQHNATVLRFRTLCKSSSSMMKLVMVLGKPGKDTDPV</sequence>
<evidence type="ECO:0000256" key="8">
    <source>
        <dbReference type="PIRSR" id="PIRSR615500-1"/>
    </source>
</evidence>
<dbReference type="Gene3D" id="3.40.50.200">
    <property type="entry name" value="Peptidase S8/S53 domain"/>
    <property type="match status" value="2"/>
</dbReference>
<feature type="active site" description="Charge relay system" evidence="8 9">
    <location>
        <position position="599"/>
    </location>
</feature>
<dbReference type="InterPro" id="IPR050131">
    <property type="entry name" value="Peptidase_S8_subtilisin-like"/>
</dbReference>
<evidence type="ECO:0000256" key="6">
    <source>
        <dbReference type="ARBA" id="ARBA00022801"/>
    </source>
</evidence>
<evidence type="ECO:0000256" key="3">
    <source>
        <dbReference type="ARBA" id="ARBA00022525"/>
    </source>
</evidence>
<feature type="chain" id="PRO_5005568312" description="Peptidase S8/S53 domain-containing protein" evidence="10">
    <location>
        <begin position="23"/>
        <end position="938"/>
    </location>
</feature>
<evidence type="ECO:0000256" key="5">
    <source>
        <dbReference type="ARBA" id="ARBA00022729"/>
    </source>
</evidence>
<dbReference type="Gene3D" id="3.50.30.30">
    <property type="match status" value="1"/>
</dbReference>
<evidence type="ECO:0000256" key="9">
    <source>
        <dbReference type="PROSITE-ProRule" id="PRU01240"/>
    </source>
</evidence>
<evidence type="ECO:0000256" key="10">
    <source>
        <dbReference type="SAM" id="SignalP"/>
    </source>
</evidence>
<evidence type="ECO:0000256" key="1">
    <source>
        <dbReference type="ARBA" id="ARBA00011073"/>
    </source>
</evidence>
<dbReference type="PROSITE" id="PS00137">
    <property type="entry name" value="SUBTILASE_HIS"/>
    <property type="match status" value="1"/>
</dbReference>
<proteinExistence type="inferred from homology"/>
<dbReference type="PROSITE" id="PS51892">
    <property type="entry name" value="SUBTILASE"/>
    <property type="match status" value="1"/>
</dbReference>
<gene>
    <name evidence="14" type="ORF">VP01_2530g1</name>
</gene>
<dbReference type="InterPro" id="IPR010435">
    <property type="entry name" value="C5a/SBT2-like_Fn3"/>
</dbReference>
<dbReference type="InterPro" id="IPR015500">
    <property type="entry name" value="Peptidase_S8_subtilisin-rel"/>
</dbReference>
<dbReference type="GO" id="GO:0006508">
    <property type="term" value="P:proteolysis"/>
    <property type="evidence" value="ECO:0007669"/>
    <property type="project" value="UniProtKB-KW"/>
</dbReference>
<dbReference type="STRING" id="27349.A0A0L6V5A1"/>
<dbReference type="InterPro" id="IPR000209">
    <property type="entry name" value="Peptidase_S8/S53_dom"/>
</dbReference>
<dbReference type="PANTHER" id="PTHR43806">
    <property type="entry name" value="PEPTIDASE S8"/>
    <property type="match status" value="1"/>
</dbReference>
<dbReference type="InterPro" id="IPR022398">
    <property type="entry name" value="Peptidase_S8_His-AS"/>
</dbReference>
<feature type="active site" description="Charge relay system" evidence="8 9">
    <location>
        <position position="233"/>
    </location>
</feature>
<feature type="domain" description="PA" evidence="12">
    <location>
        <begin position="398"/>
        <end position="447"/>
    </location>
</feature>
<dbReference type="Pfam" id="PF02225">
    <property type="entry name" value="PA"/>
    <property type="match status" value="1"/>
</dbReference>
<dbReference type="EMBL" id="LAVV01007426">
    <property type="protein sequence ID" value="KNZ55966.1"/>
    <property type="molecule type" value="Genomic_DNA"/>
</dbReference>
<dbReference type="Gene3D" id="2.60.40.10">
    <property type="entry name" value="Immunoglobulins"/>
    <property type="match status" value="1"/>
</dbReference>
<dbReference type="InterPro" id="IPR023827">
    <property type="entry name" value="Peptidase_S8_Asp-AS"/>
</dbReference>
<keyword evidence="15" id="KW-1185">Reference proteome</keyword>
<dbReference type="PANTHER" id="PTHR43806:SF66">
    <property type="entry name" value="SERIN ENDOPEPTIDASE"/>
    <property type="match status" value="1"/>
</dbReference>
<dbReference type="InterPro" id="IPR046450">
    <property type="entry name" value="PA_dom_sf"/>
</dbReference>
<feature type="domain" description="Peptidase S8/S53" evidence="11">
    <location>
        <begin position="147"/>
        <end position="605"/>
    </location>
</feature>
<dbReference type="SUPFAM" id="SSF52025">
    <property type="entry name" value="PA domain"/>
    <property type="match status" value="1"/>
</dbReference>
<dbReference type="Pfam" id="PF00082">
    <property type="entry name" value="Peptidase_S8"/>
    <property type="match status" value="1"/>
</dbReference>
<keyword evidence="6 9" id="KW-0378">Hydrolase</keyword>
<feature type="active site" description="Charge relay system" evidence="8 9">
    <location>
        <position position="156"/>
    </location>
</feature>
<dbReference type="OrthoDB" id="3229693at2759"/>
<dbReference type="GO" id="GO:0004252">
    <property type="term" value="F:serine-type endopeptidase activity"/>
    <property type="evidence" value="ECO:0007669"/>
    <property type="project" value="UniProtKB-UniRule"/>
</dbReference>